<proteinExistence type="inferred from homology"/>
<accession>A0A517YA44</accession>
<dbReference type="AlphaFoldDB" id="A0A517YA44"/>
<keyword evidence="10" id="KW-1185">Reference proteome</keyword>
<comment type="function">
    <text evidence="7">NDH-1 shuttles electrons from NADH, via FMN and iron-sulfur (Fe-S) centers, to quinones in the respiratory chain. The immediate electron acceptor for the enzyme in this species is believed to be ubiquinone. Couples the redox reaction to proton translocation (for every two electrons transferred, four hydrogen ions are translocated across the cytoplasmic membrane), and thus conserves the redox energy in a proton gradient.</text>
</comment>
<evidence type="ECO:0000256" key="4">
    <source>
        <dbReference type="ARBA" id="ARBA00022692"/>
    </source>
</evidence>
<feature type="transmembrane region" description="Helical" evidence="7">
    <location>
        <begin position="6"/>
        <end position="27"/>
    </location>
</feature>
<feature type="transmembrane region" description="Helical" evidence="7">
    <location>
        <begin position="72"/>
        <end position="93"/>
    </location>
</feature>
<evidence type="ECO:0000256" key="7">
    <source>
        <dbReference type="HAMAP-Rule" id="MF_01456"/>
    </source>
</evidence>
<keyword evidence="6 7" id="KW-0472">Membrane</keyword>
<dbReference type="KEGG" id="aagg:ETAA8_21890"/>
<dbReference type="GO" id="GO:0048038">
    <property type="term" value="F:quinone binding"/>
    <property type="evidence" value="ECO:0007669"/>
    <property type="project" value="UniProtKB-KW"/>
</dbReference>
<gene>
    <name evidence="9" type="primary">nuoK_1</name>
    <name evidence="7" type="synonym">nuoK</name>
    <name evidence="9" type="ORF">ETAA8_21890</name>
</gene>
<dbReference type="Gene3D" id="1.10.287.3510">
    <property type="match status" value="1"/>
</dbReference>
<dbReference type="OrthoDB" id="9811124at2"/>
<dbReference type="GO" id="GO:0050136">
    <property type="term" value="F:NADH dehydrogenase (quinone) (non-electrogenic) activity"/>
    <property type="evidence" value="ECO:0007669"/>
    <property type="project" value="UniProtKB-UniRule"/>
</dbReference>
<keyword evidence="7" id="KW-0520">NAD</keyword>
<evidence type="ECO:0000256" key="5">
    <source>
        <dbReference type="ARBA" id="ARBA00022989"/>
    </source>
</evidence>
<feature type="transmembrane region" description="Helical" evidence="7">
    <location>
        <begin position="32"/>
        <end position="52"/>
    </location>
</feature>
<organism evidence="9 10">
    <name type="scientific">Anatilimnocola aggregata</name>
    <dbReference type="NCBI Taxonomy" id="2528021"/>
    <lineage>
        <taxon>Bacteria</taxon>
        <taxon>Pseudomonadati</taxon>
        <taxon>Planctomycetota</taxon>
        <taxon>Planctomycetia</taxon>
        <taxon>Pirellulales</taxon>
        <taxon>Pirellulaceae</taxon>
        <taxon>Anatilimnocola</taxon>
    </lineage>
</organism>
<evidence type="ECO:0000256" key="1">
    <source>
        <dbReference type="ARBA" id="ARBA00004141"/>
    </source>
</evidence>
<dbReference type="PANTHER" id="PTHR11434:SF16">
    <property type="entry name" value="NADH-UBIQUINONE OXIDOREDUCTASE CHAIN 4L"/>
    <property type="match status" value="1"/>
</dbReference>
<dbReference type="HAMAP" id="MF_01456">
    <property type="entry name" value="NDH1_NuoK"/>
    <property type="match status" value="1"/>
</dbReference>
<dbReference type="EC" id="7.1.1.-" evidence="7"/>
<dbReference type="GO" id="GO:0005886">
    <property type="term" value="C:plasma membrane"/>
    <property type="evidence" value="ECO:0007669"/>
    <property type="project" value="UniProtKB-SubCell"/>
</dbReference>
<keyword evidence="3 7" id="KW-0813">Transport</keyword>
<protein>
    <recommendedName>
        <fullName evidence="7">NADH-quinone oxidoreductase subunit K</fullName>
        <ecNumber evidence="7">7.1.1.-</ecNumber>
    </recommendedName>
    <alternativeName>
        <fullName evidence="7">NADH dehydrogenase I subunit K</fullName>
    </alternativeName>
    <alternativeName>
        <fullName evidence="7">NDH-1 subunit K</fullName>
    </alternativeName>
</protein>
<evidence type="ECO:0000313" key="10">
    <source>
        <dbReference type="Proteomes" id="UP000315017"/>
    </source>
</evidence>
<dbReference type="InterPro" id="IPR001133">
    <property type="entry name" value="NADH_UbQ_OxRdtase_chain4L/K"/>
</dbReference>
<evidence type="ECO:0000256" key="3">
    <source>
        <dbReference type="ARBA" id="ARBA00022448"/>
    </source>
</evidence>
<dbReference type="GO" id="GO:0042773">
    <property type="term" value="P:ATP synthesis coupled electron transport"/>
    <property type="evidence" value="ECO:0007669"/>
    <property type="project" value="InterPro"/>
</dbReference>
<keyword evidence="9" id="KW-0560">Oxidoreductase</keyword>
<dbReference type="Proteomes" id="UP000315017">
    <property type="component" value="Chromosome"/>
</dbReference>
<reference evidence="9 10" key="1">
    <citation type="submission" date="2019-02" db="EMBL/GenBank/DDBJ databases">
        <title>Deep-cultivation of Planctomycetes and their phenomic and genomic characterization uncovers novel biology.</title>
        <authorList>
            <person name="Wiegand S."/>
            <person name="Jogler M."/>
            <person name="Boedeker C."/>
            <person name="Pinto D."/>
            <person name="Vollmers J."/>
            <person name="Rivas-Marin E."/>
            <person name="Kohn T."/>
            <person name="Peeters S.H."/>
            <person name="Heuer A."/>
            <person name="Rast P."/>
            <person name="Oberbeckmann S."/>
            <person name="Bunk B."/>
            <person name="Jeske O."/>
            <person name="Meyerdierks A."/>
            <person name="Storesund J.E."/>
            <person name="Kallscheuer N."/>
            <person name="Luecker S."/>
            <person name="Lage O.M."/>
            <person name="Pohl T."/>
            <person name="Merkel B.J."/>
            <person name="Hornburger P."/>
            <person name="Mueller R.-W."/>
            <person name="Bruemmer F."/>
            <person name="Labrenz M."/>
            <person name="Spormann A.M."/>
            <person name="Op den Camp H."/>
            <person name="Overmann J."/>
            <person name="Amann R."/>
            <person name="Jetten M.S.M."/>
            <person name="Mascher T."/>
            <person name="Medema M.H."/>
            <person name="Devos D.P."/>
            <person name="Kaster A.-K."/>
            <person name="Ovreas L."/>
            <person name="Rohde M."/>
            <person name="Galperin M.Y."/>
            <person name="Jogler C."/>
        </authorList>
    </citation>
    <scope>NUCLEOTIDE SEQUENCE [LARGE SCALE GENOMIC DNA]</scope>
    <source>
        <strain evidence="9 10">ETA_A8</strain>
    </source>
</reference>
<evidence type="ECO:0000256" key="2">
    <source>
        <dbReference type="ARBA" id="ARBA00010519"/>
    </source>
</evidence>
<dbReference type="InterPro" id="IPR039428">
    <property type="entry name" value="NUOK/Mnh_C1-like"/>
</dbReference>
<comment type="subunit">
    <text evidence="7">NDH-1 is composed of 14 different subunits. Subunits NuoA, H, J, K, L, M, N constitute the membrane sector of the complex.</text>
</comment>
<comment type="similarity">
    <text evidence="2 7">Belongs to the complex I subunit 4L family.</text>
</comment>
<dbReference type="Pfam" id="PF00420">
    <property type="entry name" value="Oxidored_q2"/>
    <property type="match status" value="1"/>
</dbReference>
<name>A0A517YA44_9BACT</name>
<dbReference type="NCBIfam" id="NF004320">
    <property type="entry name" value="PRK05715.1-2"/>
    <property type="match status" value="1"/>
</dbReference>
<dbReference type="PANTHER" id="PTHR11434">
    <property type="entry name" value="NADH-UBIQUINONE OXIDOREDUCTASE SUBUNIT ND4L"/>
    <property type="match status" value="1"/>
</dbReference>
<keyword evidence="5 7" id="KW-1133">Transmembrane helix</keyword>
<keyword evidence="7" id="KW-1278">Translocase</keyword>
<sequence>MNELSLLYDSLIVGGLLFVIGLIGFLVRRNMIVMFLCVEMMLQGVAVCLVGFGRYHGTLGTPTAWDGQTLVIFMITVAACEAGIAMALILMLAQRTGSLDALIWQDLREEGQPAFVDQRVPEELVEDQVWPTLTPAGREPLPNIDEQQHRSRV</sequence>
<evidence type="ECO:0000256" key="6">
    <source>
        <dbReference type="ARBA" id="ARBA00023136"/>
    </source>
</evidence>
<keyword evidence="7" id="KW-0874">Quinone</keyword>
<dbReference type="EMBL" id="CP036274">
    <property type="protein sequence ID" value="QDU27105.1"/>
    <property type="molecule type" value="Genomic_DNA"/>
</dbReference>
<comment type="subcellular location">
    <subcellularLocation>
        <location evidence="7">Cell membrane</location>
        <topology evidence="7">Multi-pass membrane protein</topology>
    </subcellularLocation>
    <subcellularLocation>
        <location evidence="1">Membrane</location>
        <topology evidence="1">Multi-pass membrane protein</topology>
    </subcellularLocation>
</comment>
<keyword evidence="7" id="KW-0830">Ubiquinone</keyword>
<evidence type="ECO:0000256" key="8">
    <source>
        <dbReference type="SAM" id="MobiDB-lite"/>
    </source>
</evidence>
<feature type="region of interest" description="Disordered" evidence="8">
    <location>
        <begin position="131"/>
        <end position="153"/>
    </location>
</feature>
<dbReference type="RefSeq" id="WP_145087977.1">
    <property type="nucleotide sequence ID" value="NZ_CP036274.1"/>
</dbReference>
<keyword evidence="7" id="KW-1003">Cell membrane</keyword>
<comment type="catalytic activity">
    <reaction evidence="7">
        <text>a quinone + NADH + 5 H(+)(in) = a quinol + NAD(+) + 4 H(+)(out)</text>
        <dbReference type="Rhea" id="RHEA:57888"/>
        <dbReference type="ChEBI" id="CHEBI:15378"/>
        <dbReference type="ChEBI" id="CHEBI:24646"/>
        <dbReference type="ChEBI" id="CHEBI:57540"/>
        <dbReference type="ChEBI" id="CHEBI:57945"/>
        <dbReference type="ChEBI" id="CHEBI:132124"/>
    </reaction>
</comment>
<dbReference type="GO" id="GO:0030964">
    <property type="term" value="C:NADH dehydrogenase complex"/>
    <property type="evidence" value="ECO:0007669"/>
    <property type="project" value="TreeGrafter"/>
</dbReference>
<evidence type="ECO:0000313" key="9">
    <source>
        <dbReference type="EMBL" id="QDU27105.1"/>
    </source>
</evidence>
<keyword evidence="4 7" id="KW-0812">Transmembrane</keyword>